<keyword evidence="2" id="KW-0067">ATP-binding</keyword>
<dbReference type="Proteomes" id="UP000660262">
    <property type="component" value="Unassembled WGS sequence"/>
</dbReference>
<dbReference type="InterPro" id="IPR030548">
    <property type="entry name" value="RAD51B"/>
</dbReference>
<dbReference type="GO" id="GO:0003690">
    <property type="term" value="F:double-stranded DNA binding"/>
    <property type="evidence" value="ECO:0007669"/>
    <property type="project" value="TreeGrafter"/>
</dbReference>
<evidence type="ECO:0000259" key="3">
    <source>
        <dbReference type="PROSITE" id="PS50162"/>
    </source>
</evidence>
<dbReference type="GO" id="GO:0140664">
    <property type="term" value="F:ATP-dependent DNA damage sensor activity"/>
    <property type="evidence" value="ECO:0007669"/>
    <property type="project" value="InterPro"/>
</dbReference>
<keyword evidence="5" id="KW-1185">Reference proteome</keyword>
<dbReference type="GO" id="GO:0033063">
    <property type="term" value="C:Rad51B-Rad51C-Rad51D-XRCC2 complex"/>
    <property type="evidence" value="ECO:0007669"/>
    <property type="project" value="InterPro"/>
</dbReference>
<dbReference type="GO" id="GO:0005524">
    <property type="term" value="F:ATP binding"/>
    <property type="evidence" value="ECO:0007669"/>
    <property type="project" value="UniProtKB-KW"/>
</dbReference>
<reference evidence="4" key="1">
    <citation type="submission" date="2020-10" db="EMBL/GenBank/DDBJ databases">
        <title>Unveiling of a novel bifunctional photoreceptor, Dualchrome1, isolated from a cosmopolitan green alga.</title>
        <authorList>
            <person name="Suzuki S."/>
            <person name="Kawachi M."/>
        </authorList>
    </citation>
    <scope>NUCLEOTIDE SEQUENCE</scope>
    <source>
        <strain evidence="4">NIES 2893</strain>
    </source>
</reference>
<comment type="caution">
    <text evidence="4">The sequence shown here is derived from an EMBL/GenBank/DDBJ whole genome shotgun (WGS) entry which is preliminary data.</text>
</comment>
<dbReference type="PANTHER" id="PTHR46456:SF1">
    <property type="entry name" value="DNA REPAIR PROTEIN RAD51 HOMOLOG 2"/>
    <property type="match status" value="1"/>
</dbReference>
<accession>A0A830HMD5</accession>
<organism evidence="4 5">
    <name type="scientific">Pycnococcus provasolii</name>
    <dbReference type="NCBI Taxonomy" id="41880"/>
    <lineage>
        <taxon>Eukaryota</taxon>
        <taxon>Viridiplantae</taxon>
        <taxon>Chlorophyta</taxon>
        <taxon>Pseudoscourfieldiophyceae</taxon>
        <taxon>Pseudoscourfieldiales</taxon>
        <taxon>Pycnococcaceae</taxon>
        <taxon>Pycnococcus</taxon>
    </lineage>
</organism>
<dbReference type="PANTHER" id="PTHR46456">
    <property type="entry name" value="DNA REPAIR PROTEIN RAD51 HOMOLOG 2"/>
    <property type="match status" value="1"/>
</dbReference>
<dbReference type="InterPro" id="IPR003593">
    <property type="entry name" value="AAA+_ATPase"/>
</dbReference>
<evidence type="ECO:0000256" key="2">
    <source>
        <dbReference type="ARBA" id="ARBA00022840"/>
    </source>
</evidence>
<dbReference type="InterPro" id="IPR027417">
    <property type="entry name" value="P-loop_NTPase"/>
</dbReference>
<dbReference type="Pfam" id="PF08423">
    <property type="entry name" value="Rad51"/>
    <property type="match status" value="1"/>
</dbReference>
<sequence length="369" mass="39505">MAHHPALPPPSGDRALKRIAATWTPRVSMSDDAHVEQPHLARIVDRLAIRGVTMASDVLCRSWLDIAHLADVDRTTAKLLQTEVAQAICPRPQCALDIVKGKRITIPTQIPTLDDSLRGGIHVGHVTELVGPAGAGKTQFCLSLAATAAAPATHNGLETGVLYVDTERRFSASRVLEIARTRLNVTDHQDATSLADRIAVVRTENIEDLRSRVAWLQTSLGVVEGGVRLVVIDSVAAMARCSSKNDAGIPDTETLGVLAASLKRLADVFGVAVVVTNQVASRATSSARVGACDDEDIVAALGIQWAHGVNVRVAMDFQGALAEQRACTAATGLELHRGRQRWLEVAKCPHAHCARVAYRVTERGVEEIV</sequence>
<dbReference type="InterPro" id="IPR013632">
    <property type="entry name" value="Rad51_C"/>
</dbReference>
<dbReference type="EMBL" id="BNJQ01000020">
    <property type="protein sequence ID" value="GHP08354.1"/>
    <property type="molecule type" value="Genomic_DNA"/>
</dbReference>
<dbReference type="GO" id="GO:0005657">
    <property type="term" value="C:replication fork"/>
    <property type="evidence" value="ECO:0007669"/>
    <property type="project" value="TreeGrafter"/>
</dbReference>
<evidence type="ECO:0000256" key="1">
    <source>
        <dbReference type="ARBA" id="ARBA00022741"/>
    </source>
</evidence>
<keyword evidence="1" id="KW-0547">Nucleotide-binding</keyword>
<dbReference type="InterPro" id="IPR020588">
    <property type="entry name" value="RecA_ATP-bd"/>
</dbReference>
<dbReference type="PROSITE" id="PS50162">
    <property type="entry name" value="RECA_2"/>
    <property type="match status" value="1"/>
</dbReference>
<feature type="domain" description="RecA family profile 1" evidence="3">
    <location>
        <begin position="102"/>
        <end position="279"/>
    </location>
</feature>
<dbReference type="GO" id="GO:0000724">
    <property type="term" value="P:double-strand break repair via homologous recombination"/>
    <property type="evidence" value="ECO:0007669"/>
    <property type="project" value="InterPro"/>
</dbReference>
<dbReference type="AlphaFoldDB" id="A0A830HMD5"/>
<name>A0A830HMD5_9CHLO</name>
<dbReference type="GO" id="GO:0003697">
    <property type="term" value="F:single-stranded DNA binding"/>
    <property type="evidence" value="ECO:0007669"/>
    <property type="project" value="TreeGrafter"/>
</dbReference>
<dbReference type="Gene3D" id="3.40.50.300">
    <property type="entry name" value="P-loop containing nucleotide triphosphate hydrolases"/>
    <property type="match status" value="1"/>
</dbReference>
<protein>
    <recommendedName>
        <fullName evidence="3">RecA family profile 1 domain-containing protein</fullName>
    </recommendedName>
</protein>
<evidence type="ECO:0000313" key="4">
    <source>
        <dbReference type="EMBL" id="GHP08354.1"/>
    </source>
</evidence>
<dbReference type="GO" id="GO:0000400">
    <property type="term" value="F:four-way junction DNA binding"/>
    <property type="evidence" value="ECO:0007669"/>
    <property type="project" value="TreeGrafter"/>
</dbReference>
<dbReference type="OrthoDB" id="5957327at2759"/>
<proteinExistence type="predicted"/>
<evidence type="ECO:0000313" key="5">
    <source>
        <dbReference type="Proteomes" id="UP000660262"/>
    </source>
</evidence>
<dbReference type="SMART" id="SM00382">
    <property type="entry name" value="AAA"/>
    <property type="match status" value="1"/>
</dbReference>
<gene>
    <name evidence="4" type="ORF">PPROV_000709300</name>
</gene>
<dbReference type="InterPro" id="IPR016467">
    <property type="entry name" value="DNA_recomb/repair_RecA-like"/>
</dbReference>
<dbReference type="SUPFAM" id="SSF52540">
    <property type="entry name" value="P-loop containing nucleoside triphosphate hydrolases"/>
    <property type="match status" value="1"/>
</dbReference>
<dbReference type="PIRSF" id="PIRSF005856">
    <property type="entry name" value="Rad51"/>
    <property type="match status" value="1"/>
</dbReference>